<dbReference type="PROSITE" id="PS50048">
    <property type="entry name" value="ZN2_CY6_FUNGAL_2"/>
    <property type="match status" value="1"/>
</dbReference>
<feature type="region of interest" description="Disordered" evidence="1">
    <location>
        <begin position="285"/>
        <end position="334"/>
    </location>
</feature>
<dbReference type="InterPro" id="IPR001138">
    <property type="entry name" value="Zn2Cys6_DnaBD"/>
</dbReference>
<organism evidence="3 4">
    <name type="scientific">Ceriporiopsis subvermispora (strain B)</name>
    <name type="common">White-rot fungus</name>
    <name type="synonym">Gelatoporia subvermispora</name>
    <dbReference type="NCBI Taxonomy" id="914234"/>
    <lineage>
        <taxon>Eukaryota</taxon>
        <taxon>Fungi</taxon>
        <taxon>Dikarya</taxon>
        <taxon>Basidiomycota</taxon>
        <taxon>Agaricomycotina</taxon>
        <taxon>Agaricomycetes</taxon>
        <taxon>Polyporales</taxon>
        <taxon>Gelatoporiaceae</taxon>
        <taxon>Gelatoporia</taxon>
    </lineage>
</organism>
<dbReference type="GO" id="GO:0000981">
    <property type="term" value="F:DNA-binding transcription factor activity, RNA polymerase II-specific"/>
    <property type="evidence" value="ECO:0007669"/>
    <property type="project" value="InterPro"/>
</dbReference>
<evidence type="ECO:0000313" key="3">
    <source>
        <dbReference type="EMBL" id="EMD41257.1"/>
    </source>
</evidence>
<protein>
    <recommendedName>
        <fullName evidence="2">Zn(2)-C6 fungal-type domain-containing protein</fullName>
    </recommendedName>
</protein>
<feature type="compositionally biased region" description="Polar residues" evidence="1">
    <location>
        <begin position="259"/>
        <end position="268"/>
    </location>
</feature>
<evidence type="ECO:0000259" key="2">
    <source>
        <dbReference type="PROSITE" id="PS50048"/>
    </source>
</evidence>
<proteinExistence type="predicted"/>
<feature type="region of interest" description="Disordered" evidence="1">
    <location>
        <begin position="224"/>
        <end position="270"/>
    </location>
</feature>
<dbReference type="InterPro" id="IPR036864">
    <property type="entry name" value="Zn2-C6_fun-type_DNA-bd_sf"/>
</dbReference>
<dbReference type="EMBL" id="KB445791">
    <property type="protein sequence ID" value="EMD41257.1"/>
    <property type="molecule type" value="Genomic_DNA"/>
</dbReference>
<dbReference type="HOGENOM" id="CLU_514809_0_0_1"/>
<gene>
    <name evidence="3" type="ORF">CERSUDRAFT_69857</name>
</gene>
<dbReference type="GO" id="GO:0008270">
    <property type="term" value="F:zinc ion binding"/>
    <property type="evidence" value="ECO:0007669"/>
    <property type="project" value="InterPro"/>
</dbReference>
<dbReference type="SUPFAM" id="SSF57701">
    <property type="entry name" value="Zn2/Cys6 DNA-binding domain"/>
    <property type="match status" value="1"/>
</dbReference>
<dbReference type="Proteomes" id="UP000016930">
    <property type="component" value="Unassembled WGS sequence"/>
</dbReference>
<name>M2RS43_CERS8</name>
<feature type="compositionally biased region" description="Low complexity" evidence="1">
    <location>
        <begin position="232"/>
        <end position="241"/>
    </location>
</feature>
<feature type="region of interest" description="Disordered" evidence="1">
    <location>
        <begin position="107"/>
        <end position="147"/>
    </location>
</feature>
<dbReference type="AlphaFoldDB" id="M2RS43"/>
<evidence type="ECO:0000256" key="1">
    <source>
        <dbReference type="SAM" id="MobiDB-lite"/>
    </source>
</evidence>
<evidence type="ECO:0000313" key="4">
    <source>
        <dbReference type="Proteomes" id="UP000016930"/>
    </source>
</evidence>
<dbReference type="CDD" id="cd00067">
    <property type="entry name" value="GAL4"/>
    <property type="match status" value="2"/>
</dbReference>
<dbReference type="SMART" id="SM00066">
    <property type="entry name" value="GAL4"/>
    <property type="match status" value="1"/>
</dbReference>
<keyword evidence="4" id="KW-1185">Reference proteome</keyword>
<reference evidence="3 4" key="1">
    <citation type="journal article" date="2012" name="Proc. Natl. Acad. Sci. U.S.A.">
        <title>Comparative genomics of Ceriporiopsis subvermispora and Phanerochaete chrysosporium provide insight into selective ligninolysis.</title>
        <authorList>
            <person name="Fernandez-Fueyo E."/>
            <person name="Ruiz-Duenas F.J."/>
            <person name="Ferreira P."/>
            <person name="Floudas D."/>
            <person name="Hibbett D.S."/>
            <person name="Canessa P."/>
            <person name="Larrondo L.F."/>
            <person name="James T.Y."/>
            <person name="Seelenfreund D."/>
            <person name="Lobos S."/>
            <person name="Polanco R."/>
            <person name="Tello M."/>
            <person name="Honda Y."/>
            <person name="Watanabe T."/>
            <person name="Watanabe T."/>
            <person name="Ryu J.S."/>
            <person name="Kubicek C.P."/>
            <person name="Schmoll M."/>
            <person name="Gaskell J."/>
            <person name="Hammel K.E."/>
            <person name="St John F.J."/>
            <person name="Vanden Wymelenberg A."/>
            <person name="Sabat G."/>
            <person name="Splinter BonDurant S."/>
            <person name="Syed K."/>
            <person name="Yadav J.S."/>
            <person name="Doddapaneni H."/>
            <person name="Subramanian V."/>
            <person name="Lavin J.L."/>
            <person name="Oguiza J.A."/>
            <person name="Perez G."/>
            <person name="Pisabarro A.G."/>
            <person name="Ramirez L."/>
            <person name="Santoyo F."/>
            <person name="Master E."/>
            <person name="Coutinho P.M."/>
            <person name="Henrissat B."/>
            <person name="Lombard V."/>
            <person name="Magnuson J.K."/>
            <person name="Kuees U."/>
            <person name="Hori C."/>
            <person name="Igarashi K."/>
            <person name="Samejima M."/>
            <person name="Held B.W."/>
            <person name="Barry K.W."/>
            <person name="LaButti K.M."/>
            <person name="Lapidus A."/>
            <person name="Lindquist E.A."/>
            <person name="Lucas S.M."/>
            <person name="Riley R."/>
            <person name="Salamov A.A."/>
            <person name="Hoffmeister D."/>
            <person name="Schwenk D."/>
            <person name="Hadar Y."/>
            <person name="Yarden O."/>
            <person name="de Vries R.P."/>
            <person name="Wiebenga A."/>
            <person name="Stenlid J."/>
            <person name="Eastwood D."/>
            <person name="Grigoriev I.V."/>
            <person name="Berka R.M."/>
            <person name="Blanchette R.A."/>
            <person name="Kersten P."/>
            <person name="Martinez A.T."/>
            <person name="Vicuna R."/>
            <person name="Cullen D."/>
        </authorList>
    </citation>
    <scope>NUCLEOTIDE SEQUENCE [LARGE SCALE GENOMIC DNA]</scope>
    <source>
        <strain evidence="3 4">B</strain>
    </source>
</reference>
<sequence length="529" mass="57817">MEDTHVPYSPSMLDLLYDGFPPLSSETSGHDAFQFFELDLNYPYAEAEFGLQTPAPICPSAEIPSSEGVSRSPALVASSGCGRMAGRSEGIQYSQSVNAEQILATHDASSRGPEGGHSPMENLQHFDDPQVVPPVPTQLAPQAPDSNVDRSMLDEVLFVVQASSVGQSPKHTDILQNLQASHTHNDHPRVVASFPAPGVIEESPRPRANRINVMSISHIINRNVREEEREQQTSSSSTEVEYVPTQGQPLRAGPPLRTLPQSTVSTQEDSIDRLSPVPLFTSLTPSWCDDASAGPSRRAVPDTLMPPSSKALGKRRADPDLAADPHHTKRPRPDLVAKSQIVPNADCSKTAHGTTSIWRPWVTQATTKTHETVYAGANAHIWPRNRALTSDDTPPPNIHAAQPAIPAVEEDEAHNEEATIPGIEVPPERRAEVMPQVTEVRPACTNCQSVRQKCERASPDDDCKNCQASHLECTTKDTEIRQRSLVACMRCRKRKRQCTNGFLDGLRIKCTCIRLKEDCLYGTKAASDA</sequence>
<feature type="domain" description="Zn(2)-C6 fungal-type" evidence="2">
    <location>
        <begin position="443"/>
        <end position="475"/>
    </location>
</feature>
<accession>M2RS43</accession>
<feature type="compositionally biased region" description="Basic and acidic residues" evidence="1">
    <location>
        <begin position="315"/>
        <end position="334"/>
    </location>
</feature>